<dbReference type="PANTHER" id="PTHR32089">
    <property type="entry name" value="METHYL-ACCEPTING CHEMOTAXIS PROTEIN MCPB"/>
    <property type="match status" value="1"/>
</dbReference>
<comment type="similarity">
    <text evidence="2">Belongs to the methyl-accepting chemotaxis (MCP) protein family.</text>
</comment>
<dbReference type="SMART" id="SM00304">
    <property type="entry name" value="HAMP"/>
    <property type="match status" value="1"/>
</dbReference>
<keyword evidence="5" id="KW-0812">Transmembrane</keyword>
<dbReference type="InterPro" id="IPR003660">
    <property type="entry name" value="HAMP_dom"/>
</dbReference>
<dbReference type="GO" id="GO:0016020">
    <property type="term" value="C:membrane"/>
    <property type="evidence" value="ECO:0007669"/>
    <property type="project" value="InterPro"/>
</dbReference>
<accession>A0A927WI49</accession>
<dbReference type="Gene3D" id="1.10.287.950">
    <property type="entry name" value="Methyl-accepting chemotaxis protein"/>
    <property type="match status" value="1"/>
</dbReference>
<feature type="coiled-coil region" evidence="4">
    <location>
        <begin position="318"/>
        <end position="345"/>
    </location>
</feature>
<evidence type="ECO:0000256" key="5">
    <source>
        <dbReference type="SAM" id="Phobius"/>
    </source>
</evidence>
<feature type="domain" description="Methyl-accepting transducer" evidence="6">
    <location>
        <begin position="282"/>
        <end position="553"/>
    </location>
</feature>
<comment type="caution">
    <text evidence="8">The sequence shown here is derived from an EMBL/GenBank/DDBJ whole genome shotgun (WGS) entry which is preliminary data.</text>
</comment>
<dbReference type="Pfam" id="PF00672">
    <property type="entry name" value="HAMP"/>
    <property type="match status" value="1"/>
</dbReference>
<keyword evidence="4" id="KW-0175">Coiled coil</keyword>
<reference evidence="8" key="1">
    <citation type="submission" date="2019-04" db="EMBL/GenBank/DDBJ databases">
        <title>Evolution of Biomass-Degrading Anaerobic Consortia Revealed by Metagenomics.</title>
        <authorList>
            <person name="Peng X."/>
        </authorList>
    </citation>
    <scope>NUCLEOTIDE SEQUENCE</scope>
    <source>
        <strain evidence="8">SIG240</strain>
    </source>
</reference>
<keyword evidence="1 3" id="KW-0807">Transducer</keyword>
<sequence>MRIKDIRIGAKILVLVVIGLLGMAILSFSGYSAMSKAGADLDNMYHRKLKATRLLGNEINYTRKIQVSITKHIIDPKDEQIKASIGTSIDQFDKTWPEYRELAMKADNVAPHVPETEKQWAAYKQGIQEVQRLTDAGKHDEAWRKYKEIESGVTVDLVNSLHNLEKIANDNADALNDEIAERNADEMYLMIVTTVLCFVVLSGIAFLIIRDIMTTLDKMVTECRQMKDGDFRLSGYVEPRGDELGQMEAAMQDMRRELNTLMRKVSESAEQMAASSEELSASAGQAAQAATQVAQSATEVVESVEHQQQAVVEGNESVQGAEASVEEIRREAAKVEENSSAVAKRADDGNQAIDASVQQIKGVEETVTSSAGMVDRLGERSKQIGEIVDTMTGIAEQTNLLALNAAIEAARAGEHGRGFTVVAEEVGKLAQESKESAEKIAALIKEIQSDTEDAVVAMRSGKVAVIEGAQSVESLRTMFAEINQLVAGVSGEITQVTEAIHSVADATNDIAVEMKNINGYSGKVASEMQAVSAATEEQSASAEEIAAASEALATLAQGQQEALAHFRF</sequence>
<organism evidence="8 9">
    <name type="scientific">Selenomonas ruminantium</name>
    <dbReference type="NCBI Taxonomy" id="971"/>
    <lineage>
        <taxon>Bacteria</taxon>
        <taxon>Bacillati</taxon>
        <taxon>Bacillota</taxon>
        <taxon>Negativicutes</taxon>
        <taxon>Selenomonadales</taxon>
        <taxon>Selenomonadaceae</taxon>
        <taxon>Selenomonas</taxon>
    </lineage>
</organism>
<dbReference type="AlphaFoldDB" id="A0A927WI49"/>
<feature type="transmembrane region" description="Helical" evidence="5">
    <location>
        <begin position="12"/>
        <end position="34"/>
    </location>
</feature>
<evidence type="ECO:0000256" key="1">
    <source>
        <dbReference type="ARBA" id="ARBA00023224"/>
    </source>
</evidence>
<feature type="coiled-coil region" evidence="4">
    <location>
        <begin position="244"/>
        <end position="271"/>
    </location>
</feature>
<gene>
    <name evidence="8" type="ORF">E7201_03815</name>
</gene>
<evidence type="ECO:0000313" key="8">
    <source>
        <dbReference type="EMBL" id="MBE6092291.1"/>
    </source>
</evidence>
<evidence type="ECO:0000313" key="9">
    <source>
        <dbReference type="Proteomes" id="UP000761380"/>
    </source>
</evidence>
<dbReference type="PROSITE" id="PS50885">
    <property type="entry name" value="HAMP"/>
    <property type="match status" value="1"/>
</dbReference>
<dbReference type="Proteomes" id="UP000761380">
    <property type="component" value="Unassembled WGS sequence"/>
</dbReference>
<dbReference type="CDD" id="cd11386">
    <property type="entry name" value="MCP_signal"/>
    <property type="match status" value="1"/>
</dbReference>
<feature type="transmembrane region" description="Helical" evidence="5">
    <location>
        <begin position="187"/>
        <end position="209"/>
    </location>
</feature>
<evidence type="ECO:0000256" key="4">
    <source>
        <dbReference type="SAM" id="Coils"/>
    </source>
</evidence>
<evidence type="ECO:0000256" key="3">
    <source>
        <dbReference type="PROSITE-ProRule" id="PRU00284"/>
    </source>
</evidence>
<keyword evidence="5" id="KW-0472">Membrane</keyword>
<dbReference type="EMBL" id="SVBY01000018">
    <property type="protein sequence ID" value="MBE6092291.1"/>
    <property type="molecule type" value="Genomic_DNA"/>
</dbReference>
<dbReference type="GO" id="GO:0007165">
    <property type="term" value="P:signal transduction"/>
    <property type="evidence" value="ECO:0007669"/>
    <property type="project" value="UniProtKB-KW"/>
</dbReference>
<evidence type="ECO:0000259" key="7">
    <source>
        <dbReference type="PROSITE" id="PS50885"/>
    </source>
</evidence>
<dbReference type="PANTHER" id="PTHR32089:SF112">
    <property type="entry name" value="LYSOZYME-LIKE PROTEIN-RELATED"/>
    <property type="match status" value="1"/>
</dbReference>
<proteinExistence type="inferred from homology"/>
<feature type="domain" description="HAMP" evidence="7">
    <location>
        <begin position="210"/>
        <end position="263"/>
    </location>
</feature>
<dbReference type="Pfam" id="PF12729">
    <property type="entry name" value="4HB_MCP_1"/>
    <property type="match status" value="1"/>
</dbReference>
<evidence type="ECO:0000259" key="6">
    <source>
        <dbReference type="PROSITE" id="PS50111"/>
    </source>
</evidence>
<evidence type="ECO:0000256" key="2">
    <source>
        <dbReference type="ARBA" id="ARBA00029447"/>
    </source>
</evidence>
<protein>
    <submittedName>
        <fullName evidence="8">HAMP domain-containing protein</fullName>
    </submittedName>
</protein>
<dbReference type="PROSITE" id="PS50111">
    <property type="entry name" value="CHEMOTAXIS_TRANSDUC_2"/>
    <property type="match status" value="1"/>
</dbReference>
<dbReference type="SMART" id="SM00283">
    <property type="entry name" value="MA"/>
    <property type="match status" value="1"/>
</dbReference>
<keyword evidence="5" id="KW-1133">Transmembrane helix</keyword>
<name>A0A927WI49_SELRU</name>
<dbReference type="Pfam" id="PF00015">
    <property type="entry name" value="MCPsignal"/>
    <property type="match status" value="1"/>
</dbReference>
<dbReference type="InterPro" id="IPR004089">
    <property type="entry name" value="MCPsignal_dom"/>
</dbReference>
<dbReference type="InterPro" id="IPR024478">
    <property type="entry name" value="HlyB_4HB_MCP"/>
</dbReference>
<dbReference type="SUPFAM" id="SSF58104">
    <property type="entry name" value="Methyl-accepting chemotaxis protein (MCP) signaling domain"/>
    <property type="match status" value="2"/>
</dbReference>